<reference evidence="2 3" key="1">
    <citation type="submission" date="2018-07" db="EMBL/GenBank/DDBJ databases">
        <title>Arthrobacter sp. nov., isolated from raw cow's milk with high bacterial count.</title>
        <authorList>
            <person name="Hahne J."/>
            <person name="Isele D."/>
            <person name="Lipski A."/>
        </authorList>
    </citation>
    <scope>NUCLEOTIDE SEQUENCE [LARGE SCALE GENOMIC DNA]</scope>
    <source>
        <strain evidence="2 3">JZ R-35</strain>
    </source>
</reference>
<keyword evidence="1" id="KW-0732">Signal</keyword>
<comment type="caution">
    <text evidence="2">The sequence shown here is derived from an EMBL/GenBank/DDBJ whole genome shotgun (WGS) entry which is preliminary data.</text>
</comment>
<sequence>MRTLQRLSAAAAALAAGALIATSMAAPAQAAASKDKPVDITKVIVKDVVIKKSTKVQRISGLGKRCFNVPMSLKYTEYKKNAHLDWIGAVAMGNRYAAEPEFVYLAPAMAGSKTLATTGASAFVCDRAGRIDFAVVGSTDFNFKNEFTNPTKVTGSFKIRQDAATTLTAKRSGKTVTLTAKATYFSVKTGKTTAYNPKGATVQVKQGSKWVKVNKKVTFKKGTAVVKVSQKAKKSYRITFKATSTVIGKTSKTVTK</sequence>
<feature type="signal peptide" evidence="1">
    <location>
        <begin position="1"/>
        <end position="30"/>
    </location>
</feature>
<proteinExistence type="predicted"/>
<accession>A0A399JBQ3</accession>
<protein>
    <submittedName>
        <fullName evidence="2">Uncharacterized protein</fullName>
    </submittedName>
</protein>
<dbReference type="Proteomes" id="UP000265419">
    <property type="component" value="Unassembled WGS sequence"/>
</dbReference>
<dbReference type="AlphaFoldDB" id="A0A399JBQ3"/>
<dbReference type="EMBL" id="QQXK01000009">
    <property type="protein sequence ID" value="RII42654.1"/>
    <property type="molecule type" value="Genomic_DNA"/>
</dbReference>
<keyword evidence="3" id="KW-1185">Reference proteome</keyword>
<evidence type="ECO:0000256" key="1">
    <source>
        <dbReference type="SAM" id="SignalP"/>
    </source>
</evidence>
<name>A0A399JBQ3_9MICC</name>
<dbReference type="RefSeq" id="WP_119424199.1">
    <property type="nucleotide sequence ID" value="NZ_QQXK01000009.1"/>
</dbReference>
<feature type="chain" id="PRO_5017411648" evidence="1">
    <location>
        <begin position="31"/>
        <end position="256"/>
    </location>
</feature>
<evidence type="ECO:0000313" key="3">
    <source>
        <dbReference type="Proteomes" id="UP000265419"/>
    </source>
</evidence>
<organism evidence="2 3">
    <name type="scientific">Galactobacter valiniphilus</name>
    <dbReference type="NCBI Taxonomy" id="2676122"/>
    <lineage>
        <taxon>Bacteria</taxon>
        <taxon>Bacillati</taxon>
        <taxon>Actinomycetota</taxon>
        <taxon>Actinomycetes</taxon>
        <taxon>Micrococcales</taxon>
        <taxon>Micrococcaceae</taxon>
        <taxon>Galactobacter</taxon>
    </lineage>
</organism>
<gene>
    <name evidence="2" type="ORF">DWB68_05775</name>
</gene>
<evidence type="ECO:0000313" key="2">
    <source>
        <dbReference type="EMBL" id="RII42654.1"/>
    </source>
</evidence>